<dbReference type="Gene3D" id="2.40.10.120">
    <property type="match status" value="1"/>
</dbReference>
<evidence type="ECO:0000256" key="3">
    <source>
        <dbReference type="SAM" id="MobiDB-lite"/>
    </source>
</evidence>
<dbReference type="Proteomes" id="UP000540506">
    <property type="component" value="Unassembled WGS sequence"/>
</dbReference>
<dbReference type="InterPro" id="IPR001940">
    <property type="entry name" value="Peptidase_S1C"/>
</dbReference>
<keyword evidence="2" id="KW-0378">Hydrolase</keyword>
<dbReference type="Gene3D" id="2.30.42.10">
    <property type="match status" value="1"/>
</dbReference>
<feature type="compositionally biased region" description="Pro residues" evidence="3">
    <location>
        <begin position="27"/>
        <end position="64"/>
    </location>
</feature>
<dbReference type="InterPro" id="IPR036034">
    <property type="entry name" value="PDZ_sf"/>
</dbReference>
<dbReference type="AlphaFoldDB" id="A0A7W7RAC3"/>
<evidence type="ECO:0000256" key="2">
    <source>
        <dbReference type="ARBA" id="ARBA00022801"/>
    </source>
</evidence>
<gene>
    <name evidence="6" type="ORF">FHR34_006751</name>
</gene>
<dbReference type="RefSeq" id="WP_184944218.1">
    <property type="nucleotide sequence ID" value="NZ_JACHJV010000002.1"/>
</dbReference>
<evidence type="ECO:0000259" key="5">
    <source>
        <dbReference type="PROSITE" id="PS50106"/>
    </source>
</evidence>
<dbReference type="InterPro" id="IPR009003">
    <property type="entry name" value="Peptidase_S1_PA"/>
</dbReference>
<dbReference type="PANTHER" id="PTHR43343">
    <property type="entry name" value="PEPTIDASE S12"/>
    <property type="match status" value="1"/>
</dbReference>
<evidence type="ECO:0000256" key="4">
    <source>
        <dbReference type="SAM" id="Phobius"/>
    </source>
</evidence>
<dbReference type="EMBL" id="JACHJV010000002">
    <property type="protein sequence ID" value="MBB4927656.1"/>
    <property type="molecule type" value="Genomic_DNA"/>
</dbReference>
<dbReference type="Pfam" id="PF13180">
    <property type="entry name" value="PDZ_2"/>
    <property type="match status" value="1"/>
</dbReference>
<feature type="transmembrane region" description="Helical" evidence="4">
    <location>
        <begin position="81"/>
        <end position="102"/>
    </location>
</feature>
<keyword evidence="4" id="KW-0472">Membrane</keyword>
<reference evidence="6 7" key="1">
    <citation type="submission" date="2020-08" db="EMBL/GenBank/DDBJ databases">
        <title>Sequencing the genomes of 1000 actinobacteria strains.</title>
        <authorList>
            <person name="Klenk H.-P."/>
        </authorList>
    </citation>
    <scope>NUCLEOTIDE SEQUENCE [LARGE SCALE GENOMIC DNA]</scope>
    <source>
        <strain evidence="6 7">DSM 41654</strain>
    </source>
</reference>
<dbReference type="SUPFAM" id="SSF50494">
    <property type="entry name" value="Trypsin-like serine proteases"/>
    <property type="match status" value="1"/>
</dbReference>
<dbReference type="Pfam" id="PF13365">
    <property type="entry name" value="Trypsin_2"/>
    <property type="match status" value="1"/>
</dbReference>
<dbReference type="PROSITE" id="PS50106">
    <property type="entry name" value="PDZ"/>
    <property type="match status" value="1"/>
</dbReference>
<accession>A0A7W7RAC3</accession>
<keyword evidence="4" id="KW-1133">Transmembrane helix</keyword>
<dbReference type="SUPFAM" id="SSF50156">
    <property type="entry name" value="PDZ domain-like"/>
    <property type="match status" value="1"/>
</dbReference>
<feature type="region of interest" description="Disordered" evidence="3">
    <location>
        <begin position="1"/>
        <end position="73"/>
    </location>
</feature>
<dbReference type="SMART" id="SM00228">
    <property type="entry name" value="PDZ"/>
    <property type="match status" value="1"/>
</dbReference>
<proteinExistence type="predicted"/>
<evidence type="ECO:0000256" key="1">
    <source>
        <dbReference type="ARBA" id="ARBA00022670"/>
    </source>
</evidence>
<dbReference type="PANTHER" id="PTHR43343:SF3">
    <property type="entry name" value="PROTEASE DO-LIKE 8, CHLOROPLASTIC"/>
    <property type="match status" value="1"/>
</dbReference>
<dbReference type="GO" id="GO:0006508">
    <property type="term" value="P:proteolysis"/>
    <property type="evidence" value="ECO:0007669"/>
    <property type="project" value="UniProtKB-KW"/>
</dbReference>
<dbReference type="InterPro" id="IPR051201">
    <property type="entry name" value="Chloro_Bact_Ser_Proteases"/>
</dbReference>
<organism evidence="6 7">
    <name type="scientific">Kitasatospora kifunensis</name>
    <name type="common">Streptomyces kifunensis</name>
    <dbReference type="NCBI Taxonomy" id="58351"/>
    <lineage>
        <taxon>Bacteria</taxon>
        <taxon>Bacillati</taxon>
        <taxon>Actinomycetota</taxon>
        <taxon>Actinomycetes</taxon>
        <taxon>Kitasatosporales</taxon>
        <taxon>Streptomycetaceae</taxon>
        <taxon>Kitasatospora</taxon>
    </lineage>
</organism>
<evidence type="ECO:0000313" key="6">
    <source>
        <dbReference type="EMBL" id="MBB4927656.1"/>
    </source>
</evidence>
<dbReference type="InterPro" id="IPR001478">
    <property type="entry name" value="PDZ"/>
</dbReference>
<evidence type="ECO:0000313" key="7">
    <source>
        <dbReference type="Proteomes" id="UP000540506"/>
    </source>
</evidence>
<protein>
    <submittedName>
        <fullName evidence="6">S1-C subfamily serine protease</fullName>
    </submittedName>
</protein>
<sequence length="442" mass="42456">MSGNQEPGTPVPSGGTDSTGHYGPPTGWGPPPQPGTAIPGPPPPQPSGSAAPPMPSYPPGPVPPGYGYSPPPRRHGRRASLALLAAVLVAAAAGIGIDHAFWQSSPAPSTGQAAPYVPTSTDGGGVSGVAAKVDPTLVDINTTLGYQGGEAAGTGIVLTASGEVLTNNHVIDGASSVTATDVGNGRTYTATVVGYDRTGDLAVLQLKDASGLATAKLGNSSKVAVGAAVTAIGNAGGTDQTPSAAPGNVTALDQSITASDEESGTAEQLAGLIQVDANVQPGDSGGALVDSSGAVIGIDTAGTATPAPQQQSSSQGFAIPIDTALPLAKQIVAGKAGPDVHLGPTAFIGVEVATGSGSGSGATGGGGGVLIAGVIAGSPAAQAGLAQGDEITAVNGQAVSSPDALTTLMVNQVPGHQVAVQWIDAGGTQQSTTLTLASGPAD</sequence>
<keyword evidence="7" id="KW-1185">Reference proteome</keyword>
<comment type="caution">
    <text evidence="6">The sequence shown here is derived from an EMBL/GenBank/DDBJ whole genome shotgun (WGS) entry which is preliminary data.</text>
</comment>
<name>A0A7W7RAC3_KITKI</name>
<dbReference type="PRINTS" id="PR00834">
    <property type="entry name" value="PROTEASES2C"/>
</dbReference>
<feature type="domain" description="PDZ" evidence="5">
    <location>
        <begin position="343"/>
        <end position="408"/>
    </location>
</feature>
<keyword evidence="4" id="KW-0812">Transmembrane</keyword>
<dbReference type="GO" id="GO:0004252">
    <property type="term" value="F:serine-type endopeptidase activity"/>
    <property type="evidence" value="ECO:0007669"/>
    <property type="project" value="InterPro"/>
</dbReference>
<keyword evidence="1 6" id="KW-0645">Protease</keyword>